<dbReference type="PANTHER" id="PTHR43377">
    <property type="entry name" value="BILIVERDIN REDUCTASE A"/>
    <property type="match status" value="1"/>
</dbReference>
<keyword evidence="4" id="KW-1185">Reference proteome</keyword>
<dbReference type="InterPro" id="IPR000683">
    <property type="entry name" value="Gfo/Idh/MocA-like_OxRdtase_N"/>
</dbReference>
<organism evidence="3 4">
    <name type="scientific">Actinomadura macrotermitis</name>
    <dbReference type="NCBI Taxonomy" id="2585200"/>
    <lineage>
        <taxon>Bacteria</taxon>
        <taxon>Bacillati</taxon>
        <taxon>Actinomycetota</taxon>
        <taxon>Actinomycetes</taxon>
        <taxon>Streptosporangiales</taxon>
        <taxon>Thermomonosporaceae</taxon>
        <taxon>Actinomadura</taxon>
    </lineage>
</organism>
<dbReference type="GO" id="GO:0000166">
    <property type="term" value="F:nucleotide binding"/>
    <property type="evidence" value="ECO:0007669"/>
    <property type="project" value="InterPro"/>
</dbReference>
<dbReference type="PANTHER" id="PTHR43377:SF1">
    <property type="entry name" value="BILIVERDIN REDUCTASE A"/>
    <property type="match status" value="1"/>
</dbReference>
<dbReference type="EMBL" id="WEGH01000002">
    <property type="protein sequence ID" value="MQY05030.1"/>
    <property type="molecule type" value="Genomic_DNA"/>
</dbReference>
<feature type="domain" description="GFO/IDH/MocA-like oxidoreductase" evidence="2">
    <location>
        <begin position="133"/>
        <end position="250"/>
    </location>
</feature>
<evidence type="ECO:0000259" key="1">
    <source>
        <dbReference type="Pfam" id="PF01408"/>
    </source>
</evidence>
<dbReference type="InterPro" id="IPR055170">
    <property type="entry name" value="GFO_IDH_MocA-like_dom"/>
</dbReference>
<dbReference type="AlphaFoldDB" id="A0A7K0BUZ4"/>
<comment type="caution">
    <text evidence="3">The sequence shown here is derived from an EMBL/GenBank/DDBJ whole genome shotgun (WGS) entry which is preliminary data.</text>
</comment>
<dbReference type="SUPFAM" id="SSF51735">
    <property type="entry name" value="NAD(P)-binding Rossmann-fold domains"/>
    <property type="match status" value="1"/>
</dbReference>
<dbReference type="Pfam" id="PF22725">
    <property type="entry name" value="GFO_IDH_MocA_C3"/>
    <property type="match status" value="1"/>
</dbReference>
<dbReference type="OrthoDB" id="103047at2"/>
<keyword evidence="3" id="KW-0560">Oxidoreductase</keyword>
<dbReference type="InterPro" id="IPR051450">
    <property type="entry name" value="Gfo/Idh/MocA_Oxidoreductases"/>
</dbReference>
<dbReference type="Proteomes" id="UP000487268">
    <property type="component" value="Unassembled WGS sequence"/>
</dbReference>
<reference evidence="3 4" key="1">
    <citation type="submission" date="2019-10" db="EMBL/GenBank/DDBJ databases">
        <title>Actinomadura rubteroloni sp. nov. and Actinomadura macrotermitis sp. nov., isolated from the gut of fungus growing-termite Macrotermes natalensis.</title>
        <authorList>
            <person name="Benndorf R."/>
            <person name="Martin K."/>
            <person name="Kuefner M."/>
            <person name="De Beer W."/>
            <person name="Kaster A.-K."/>
            <person name="Vollmers J."/>
            <person name="Poulsen M."/>
            <person name="Beemelmanns C."/>
        </authorList>
    </citation>
    <scope>NUCLEOTIDE SEQUENCE [LARGE SCALE GENOMIC DNA]</scope>
    <source>
        <strain evidence="3 4">RB68</strain>
    </source>
</reference>
<evidence type="ECO:0000259" key="2">
    <source>
        <dbReference type="Pfam" id="PF22725"/>
    </source>
</evidence>
<protein>
    <submittedName>
        <fullName evidence="3">Inositol 2-dehydrogenase/D-chiro-inositol 3-dehydrogenase</fullName>
        <ecNumber evidence="3">1.1.1.18</ecNumber>
    </submittedName>
</protein>
<proteinExistence type="predicted"/>
<feature type="domain" description="Gfo/Idh/MocA-like oxidoreductase N-terminal" evidence="1">
    <location>
        <begin position="8"/>
        <end position="122"/>
    </location>
</feature>
<dbReference type="GO" id="GO:0050112">
    <property type="term" value="F:inositol 2-dehydrogenase (NAD+) activity"/>
    <property type="evidence" value="ECO:0007669"/>
    <property type="project" value="UniProtKB-EC"/>
</dbReference>
<name>A0A7K0BUZ4_9ACTN</name>
<gene>
    <name evidence="3" type="primary">iolG_3</name>
    <name evidence="3" type="ORF">ACRB68_30930</name>
</gene>
<evidence type="ECO:0000313" key="4">
    <source>
        <dbReference type="Proteomes" id="UP000487268"/>
    </source>
</evidence>
<dbReference type="RefSeq" id="WP_153533155.1">
    <property type="nucleotide sequence ID" value="NZ_WEGH01000002.1"/>
</dbReference>
<sequence>MSAPVLPVALVGPGWSGRRLLRALTRLPGYRVEAVVGRGPGELSLSGCTYEVLARDAYPEVLARPGLSAVLICTPPAAQVALAEAALLAGHHVLVEKPVGLDPAGAAALVKAARDRGLVLAVPYHWLYNPLIERAAEAIAGGAIGRPVHATFRMFVPRTRPAPAWLRSPETSGGPFVETLVHGFHLMETLLGPAETVLSAAEYRDGEAVVGGTATLRHTGGCVTVLETTWLGTNAMRSGFFDVAGTEGSVSFDRGLDDRRRHTLRVQSSAGNTVHRGDDDDAGFAGLLTRFRDACLAGEAATLPGDHGSVVRALTFALAARRLAGSADPEGEEALR</sequence>
<accession>A0A7K0BUZ4</accession>
<dbReference type="Gene3D" id="3.30.360.10">
    <property type="entry name" value="Dihydrodipicolinate Reductase, domain 2"/>
    <property type="match status" value="1"/>
</dbReference>
<dbReference type="Pfam" id="PF01408">
    <property type="entry name" value="GFO_IDH_MocA"/>
    <property type="match status" value="1"/>
</dbReference>
<dbReference type="SUPFAM" id="SSF55347">
    <property type="entry name" value="Glyceraldehyde-3-phosphate dehydrogenase-like, C-terminal domain"/>
    <property type="match status" value="1"/>
</dbReference>
<evidence type="ECO:0000313" key="3">
    <source>
        <dbReference type="EMBL" id="MQY05030.1"/>
    </source>
</evidence>
<dbReference type="InterPro" id="IPR036291">
    <property type="entry name" value="NAD(P)-bd_dom_sf"/>
</dbReference>
<dbReference type="Gene3D" id="3.40.50.720">
    <property type="entry name" value="NAD(P)-binding Rossmann-like Domain"/>
    <property type="match status" value="1"/>
</dbReference>
<dbReference type="EC" id="1.1.1.18" evidence="3"/>